<feature type="transmembrane region" description="Helical" evidence="6">
    <location>
        <begin position="6"/>
        <end position="25"/>
    </location>
</feature>
<evidence type="ECO:0000256" key="2">
    <source>
        <dbReference type="ARBA" id="ARBA00009840"/>
    </source>
</evidence>
<gene>
    <name evidence="7" type="primary">rmuC</name>
    <name evidence="7" type="ORF">MYVALT_G_02650</name>
</gene>
<dbReference type="GO" id="GO:0006310">
    <property type="term" value="P:DNA recombination"/>
    <property type="evidence" value="ECO:0007669"/>
    <property type="project" value="UniProtKB-KW"/>
</dbReference>
<evidence type="ECO:0000313" key="7">
    <source>
        <dbReference type="EMBL" id="CAG7598420.1"/>
    </source>
</evidence>
<protein>
    <submittedName>
        <fullName evidence="7">DNA recombination protein RmuC homolog</fullName>
    </submittedName>
</protein>
<keyword evidence="8" id="KW-1185">Reference proteome</keyword>
<feature type="coiled-coil region" evidence="5">
    <location>
        <begin position="442"/>
        <end position="476"/>
    </location>
</feature>
<dbReference type="KEGG" id="vtr:MYVALT_G_02650"/>
<accession>A0A916NES8</accession>
<keyword evidence="4" id="KW-0233">DNA recombination</keyword>
<dbReference type="InterPro" id="IPR003798">
    <property type="entry name" value="DNA_recombination_RmuC"/>
</dbReference>
<keyword evidence="6" id="KW-0812">Transmembrane</keyword>
<evidence type="ECO:0000256" key="1">
    <source>
        <dbReference type="ARBA" id="ARBA00003416"/>
    </source>
</evidence>
<evidence type="ECO:0000256" key="5">
    <source>
        <dbReference type="SAM" id="Coils"/>
    </source>
</evidence>
<dbReference type="Pfam" id="PF02646">
    <property type="entry name" value="RmuC"/>
    <property type="match status" value="1"/>
</dbReference>
<comment type="function">
    <text evidence="1">Involved in DNA recombination.</text>
</comment>
<organism evidence="7 8">
    <name type="scientific">Candidatus Vallotiella hemipterorum</name>
    <dbReference type="NCBI Taxonomy" id="1177213"/>
    <lineage>
        <taxon>Bacteria</taxon>
        <taxon>Pseudomonadati</taxon>
        <taxon>Pseudomonadota</taxon>
        <taxon>Betaproteobacteria</taxon>
        <taxon>Burkholderiales</taxon>
        <taxon>Burkholderiaceae</taxon>
        <taxon>Candidatus Vallotiella</taxon>
    </lineage>
</organism>
<proteinExistence type="inferred from homology"/>
<dbReference type="PANTHER" id="PTHR30563">
    <property type="entry name" value="DNA RECOMBINATION PROTEIN RMUC"/>
    <property type="match status" value="1"/>
</dbReference>
<keyword evidence="3 5" id="KW-0175">Coiled coil</keyword>
<dbReference type="Proteomes" id="UP000693996">
    <property type="component" value="Chromosome"/>
</dbReference>
<name>A0A916NES8_9BURK</name>
<reference evidence="7 8" key="1">
    <citation type="submission" date="2021-06" db="EMBL/GenBank/DDBJ databases">
        <authorList>
            <person name="Szabo G."/>
        </authorList>
    </citation>
    <scope>NUCLEOTIDE SEQUENCE [LARGE SCALE GENOMIC DNA]</scope>
    <source>
        <strain evidence="7">MYVALT</strain>
    </source>
</reference>
<comment type="similarity">
    <text evidence="2">Belongs to the RmuC family.</text>
</comment>
<dbReference type="PANTHER" id="PTHR30563:SF0">
    <property type="entry name" value="DNA RECOMBINATION PROTEIN RMUC"/>
    <property type="match status" value="1"/>
</dbReference>
<dbReference type="EMBL" id="OU343031">
    <property type="protein sequence ID" value="CAG7598420.1"/>
    <property type="molecule type" value="Genomic_DNA"/>
</dbReference>
<evidence type="ECO:0000256" key="6">
    <source>
        <dbReference type="SAM" id="Phobius"/>
    </source>
</evidence>
<keyword evidence="6" id="KW-1133">Transmembrane helix</keyword>
<evidence type="ECO:0000256" key="4">
    <source>
        <dbReference type="ARBA" id="ARBA00023172"/>
    </source>
</evidence>
<dbReference type="AlphaFoldDB" id="A0A916NES8"/>
<sequence length="525" mass="58882">MFILKIILVAVVVTVAIMLFIFASLRRQRGFYKTTEAMLQALVEQFRALDDTYSRSQERLERELRTQLIESSSVSRADAGAGVIQLQRVLAAQLTSIATVQNNQIDSFAQQLIKLTQSNAQQLDAFRLSGQQQAQYAREEQAVVLKRFGDTLNRQLAALSESNERRLSEVRETLEKKLKDIESNNATKLDEMRRVVDEKLHATLEQRLGESFKLVSDRLEQVHRGLGEMQTLASGVGDLKKVLTNVKTRGNWGEVQLQALLEQMLTIDQYAKNVATVPGSSERVEFAIRLPGQNESKQCNAQPVWLPVDAKFPREDYERLIEAQEQADPISLEEATRALEMRIKLEAKAITDKYISPPHTTDFAILFLPTEGLYAEILRRPGLTDTLQRDCRIMIAGPTTLAALLNSLQMGFRTLAIEKRSSEVWQVLGAVKTEFGKFGDVLAKTKNQLATVTRSIELAETRTRQMNRKLRDVEALPGERVTEVLGDDEQTPEIPKYNSSSSVSVEANNVLPLINDAPGTAEADI</sequence>
<evidence type="ECO:0000256" key="3">
    <source>
        <dbReference type="ARBA" id="ARBA00023054"/>
    </source>
</evidence>
<keyword evidence="6" id="KW-0472">Membrane</keyword>
<evidence type="ECO:0000313" key="8">
    <source>
        <dbReference type="Proteomes" id="UP000693996"/>
    </source>
</evidence>
<feature type="coiled-coil region" evidence="5">
    <location>
        <begin position="164"/>
        <end position="191"/>
    </location>
</feature>